<reference evidence="1 2" key="1">
    <citation type="submission" date="2017-12" db="EMBL/GenBank/DDBJ databases">
        <authorList>
            <person name="Pombert J.-F."/>
            <person name="Haag K.L."/>
            <person name="Ebert D."/>
        </authorList>
    </citation>
    <scope>NUCLEOTIDE SEQUENCE [LARGE SCALE GENOMIC DNA]</scope>
    <source>
        <strain evidence="1">IL-BN-2</strain>
    </source>
</reference>
<dbReference type="Proteomes" id="UP000293045">
    <property type="component" value="Unassembled WGS sequence"/>
</dbReference>
<gene>
    <name evidence="1" type="ORF">CWI39_0370p0010</name>
</gene>
<evidence type="ECO:0000313" key="1">
    <source>
        <dbReference type="EMBL" id="TBU07105.1"/>
    </source>
</evidence>
<dbReference type="EMBL" id="PIXR01000370">
    <property type="protein sequence ID" value="TBU07105.1"/>
    <property type="molecule type" value="Genomic_DNA"/>
</dbReference>
<evidence type="ECO:0000313" key="2">
    <source>
        <dbReference type="Proteomes" id="UP000293045"/>
    </source>
</evidence>
<name>A0A4Q9LHY2_9MICR</name>
<proteinExistence type="predicted"/>
<protein>
    <submittedName>
        <fullName evidence="1">Uncharacterized protein</fullName>
    </submittedName>
</protein>
<dbReference type="AlphaFoldDB" id="A0A4Q9LHY2"/>
<dbReference type="VEuPathDB" id="MicrosporidiaDB:CWI36_2151p0020"/>
<accession>A0A4Q9LHY2</accession>
<dbReference type="VEuPathDB" id="MicrosporidiaDB:CWI39_0370p0010"/>
<sequence length="657" mass="77686">MNLIYVEEKFLFMGSSKELVNFDHLYDLIMDAQNNYEPLNRSILFLTKNWSDVLQFRQIKYTNFYYYRHSIEVIKNQIISQSDIIMNENILSLENEQTKNWIVLLFSILIRIFRIIQIKNDDSFDIENKFLSIAYSPDSDISSTALYFFTECLSKKSFGEKYLAYCSDSQKILIPIASLKEIRFVTENQIKFVFTFDGNGTVILYDKIIDKININSDKGRLLLTNRENFELLVKNRCLYIDMNNALSMRLLALKILFLRENNLANKNRISHKEIFKLLSKRKESPGFKLIDMNKHITDLHDDLFAISCYHITYLLDSIRFYKTYEIHPDYDLSNHIEALSLCFNIFTINNIHLSNFTEVSRLNNKFIDIISDKALIEKWEDNICIILFEFQEKIYPEIANEIIFQKYFDIYNYFINRKYFDSSLISTIFLIISNIIHHKTINLFLEIMNTTAFENEIQKECILCEINLQMGVLNTFIINEEMNLNEKILFRYSGMSQKELDLKDGFLSTNIIKASNSDDNSFLYDLYENIEKKSVFIEVSIDIFICCLNNLNCDTRNIEIHKIFDFILKNIFCYSMVVFKLPSCLDSDYMKKFFDKLFSDDILVNIFIKTVSNEFDKIYVALGEIQRLVSIKAKENKPMDHPVNIIVFNLLFSEKND</sequence>
<organism evidence="1 2">
    <name type="scientific">Hamiltosporidium magnivora</name>
    <dbReference type="NCBI Taxonomy" id="148818"/>
    <lineage>
        <taxon>Eukaryota</taxon>
        <taxon>Fungi</taxon>
        <taxon>Fungi incertae sedis</taxon>
        <taxon>Microsporidia</taxon>
        <taxon>Dubosqiidae</taxon>
        <taxon>Hamiltosporidium</taxon>
    </lineage>
</organism>
<comment type="caution">
    <text evidence="1">The sequence shown here is derived from an EMBL/GenBank/DDBJ whole genome shotgun (WGS) entry which is preliminary data.</text>
</comment>
<dbReference type="VEuPathDB" id="MicrosporidiaDB:CWI36_1906p0010"/>